<dbReference type="OMA" id="FAYRTYW"/>
<dbReference type="Gene3D" id="1.10.10.60">
    <property type="entry name" value="Homeodomain-like"/>
    <property type="match status" value="1"/>
</dbReference>
<feature type="domain" description="HTH araC/xylS-type" evidence="4">
    <location>
        <begin position="241"/>
        <end position="339"/>
    </location>
</feature>
<dbReference type="Pfam" id="PF12625">
    <property type="entry name" value="Arabinose_bd"/>
    <property type="match status" value="1"/>
</dbReference>
<name>A0A3D4V652_9BACT</name>
<comment type="caution">
    <text evidence="5">The sequence shown here is derived from an EMBL/GenBank/DDBJ whole genome shotgun (WGS) entry which is preliminary data.</text>
</comment>
<accession>A0A3D4V652</accession>
<protein>
    <submittedName>
        <fullName evidence="5">AraC family transcriptional regulator</fullName>
    </submittedName>
</protein>
<dbReference type="EMBL" id="DPIY01000006">
    <property type="protein sequence ID" value="HCT56623.1"/>
    <property type="molecule type" value="Genomic_DNA"/>
</dbReference>
<dbReference type="PROSITE" id="PS01124">
    <property type="entry name" value="HTH_ARAC_FAMILY_2"/>
    <property type="match status" value="1"/>
</dbReference>
<keyword evidence="1" id="KW-0805">Transcription regulation</keyword>
<organism evidence="5 6">
    <name type="scientific">Gemmatimonas aurantiaca</name>
    <dbReference type="NCBI Taxonomy" id="173480"/>
    <lineage>
        <taxon>Bacteria</taxon>
        <taxon>Pseudomonadati</taxon>
        <taxon>Gemmatimonadota</taxon>
        <taxon>Gemmatimonadia</taxon>
        <taxon>Gemmatimonadales</taxon>
        <taxon>Gemmatimonadaceae</taxon>
        <taxon>Gemmatimonas</taxon>
    </lineage>
</organism>
<proteinExistence type="predicted"/>
<gene>
    <name evidence="5" type="ORF">DGD08_05340</name>
</gene>
<evidence type="ECO:0000256" key="2">
    <source>
        <dbReference type="ARBA" id="ARBA00023125"/>
    </source>
</evidence>
<reference evidence="5 6" key="1">
    <citation type="journal article" date="2018" name="Nat. Biotechnol.">
        <title>A standardized bacterial taxonomy based on genome phylogeny substantially revises the tree of life.</title>
        <authorList>
            <person name="Parks D.H."/>
            <person name="Chuvochina M."/>
            <person name="Waite D.W."/>
            <person name="Rinke C."/>
            <person name="Skarshewski A."/>
            <person name="Chaumeil P.A."/>
            <person name="Hugenholtz P."/>
        </authorList>
    </citation>
    <scope>NUCLEOTIDE SEQUENCE [LARGE SCALE GENOMIC DNA]</scope>
    <source>
        <strain evidence="5">UBA8844</strain>
    </source>
</reference>
<dbReference type="PANTHER" id="PTHR47894:SF1">
    <property type="entry name" value="HTH-TYPE TRANSCRIPTIONAL REGULATOR VQSM"/>
    <property type="match status" value="1"/>
</dbReference>
<dbReference type="AlphaFoldDB" id="A0A3D4V652"/>
<dbReference type="GO" id="GO:0003700">
    <property type="term" value="F:DNA-binding transcription factor activity"/>
    <property type="evidence" value="ECO:0007669"/>
    <property type="project" value="InterPro"/>
</dbReference>
<sequence>MPESTLAATIVVDMLQYLEAHGSPAESIAHRCGIDLPVPLETDARVPGRQVERLWAAAVEATGDELVGLHMAEDYSPGTLDILGYVVLSCRTIEEVLDRLSRYVRVLNDGLRVTIVREGSVTYCRPSFITSIDNYLLRRPTEAIDALFGGIARELRRLASTPLTAQEVWLRRPRPGNDARARYERVFGAPVRFGMSEDRFILPTSHLAERVRSANPMLLATFEQHADALIAALDRPASRSHQVAQVLVQRLKGSVPPLREVARELAMSDRNLQRALRNDGTSYQKLLDDVRRDLALRHLSAPGTSASQVGFLLGFSEPSAFHRAFRRWTGKAPGAYRATT</sequence>
<evidence type="ECO:0000313" key="5">
    <source>
        <dbReference type="EMBL" id="HCT56623.1"/>
    </source>
</evidence>
<dbReference type="SMART" id="SM00342">
    <property type="entry name" value="HTH_ARAC"/>
    <property type="match status" value="1"/>
</dbReference>
<dbReference type="InterPro" id="IPR032687">
    <property type="entry name" value="AraC-type_N"/>
</dbReference>
<dbReference type="GO" id="GO:0000976">
    <property type="term" value="F:transcription cis-regulatory region binding"/>
    <property type="evidence" value="ECO:0007669"/>
    <property type="project" value="TreeGrafter"/>
</dbReference>
<dbReference type="InterPro" id="IPR018060">
    <property type="entry name" value="HTH_AraC"/>
</dbReference>
<dbReference type="PANTHER" id="PTHR47894">
    <property type="entry name" value="HTH-TYPE TRANSCRIPTIONAL REGULATOR GADX"/>
    <property type="match status" value="1"/>
</dbReference>
<keyword evidence="3" id="KW-0804">Transcription</keyword>
<dbReference type="SUPFAM" id="SSF46689">
    <property type="entry name" value="Homeodomain-like"/>
    <property type="match status" value="1"/>
</dbReference>
<evidence type="ECO:0000313" key="6">
    <source>
        <dbReference type="Proteomes" id="UP000264071"/>
    </source>
</evidence>
<evidence type="ECO:0000259" key="4">
    <source>
        <dbReference type="PROSITE" id="PS01124"/>
    </source>
</evidence>
<dbReference type="Pfam" id="PF12833">
    <property type="entry name" value="HTH_18"/>
    <property type="match status" value="1"/>
</dbReference>
<evidence type="ECO:0000256" key="1">
    <source>
        <dbReference type="ARBA" id="ARBA00023015"/>
    </source>
</evidence>
<dbReference type="InterPro" id="IPR009057">
    <property type="entry name" value="Homeodomain-like_sf"/>
</dbReference>
<dbReference type="GO" id="GO:0005829">
    <property type="term" value="C:cytosol"/>
    <property type="evidence" value="ECO:0007669"/>
    <property type="project" value="TreeGrafter"/>
</dbReference>
<dbReference type="Proteomes" id="UP000264071">
    <property type="component" value="Unassembled WGS sequence"/>
</dbReference>
<evidence type="ECO:0000256" key="3">
    <source>
        <dbReference type="ARBA" id="ARBA00023163"/>
    </source>
</evidence>
<keyword evidence="2" id="KW-0238">DNA-binding</keyword>